<comment type="similarity">
    <text evidence="2">Belongs to the MscS (TC 1.A.23) family.</text>
</comment>
<keyword evidence="5" id="KW-1185">Reference proteome</keyword>
<dbReference type="AlphaFoldDB" id="A0AAV6K556"/>
<dbReference type="GO" id="GO:0006820">
    <property type="term" value="P:monoatomic anion transport"/>
    <property type="evidence" value="ECO:0007669"/>
    <property type="project" value="TreeGrafter"/>
</dbReference>
<dbReference type="Proteomes" id="UP000823749">
    <property type="component" value="Chromosome 5"/>
</dbReference>
<dbReference type="PANTHER" id="PTHR31618">
    <property type="entry name" value="MECHANOSENSITIVE ION CHANNEL PROTEIN 5"/>
    <property type="match status" value="1"/>
</dbReference>
<feature type="transmembrane region" description="Helical" evidence="3">
    <location>
        <begin position="71"/>
        <end position="94"/>
    </location>
</feature>
<sequence>MLGKPSEGDKDDNPLFDEDFPEDLTKSNFNALTMLQWVSLVLIVAALITTLAIPAWREKEERGLQWWKWEVLILVLICGRLVSGWGIRIIVFFIERNFLLRKRVLYFVYGVRKPVQNCIWLGLVMIAWHYLFDKRVKAETNNRVLKLVNKFLWCLLVGALVWLVKTLMVKVLASSFHVSTFFDQIQESLFNQYVIETLSGPPLIEIQTIREDEERTMAEAQKLQNAGAIIPPDLRATAFVKSGRVAGSTFQKPQRTLSKKFSKAYSKRPDEGIPIDHLHKMNPQNVSAWNMKRLVKIAWHGVLSTLDENILDSTTGDESATRIRSEFEAKVAARKIFQNVARRGTKFIHLEDLMRFMREYEAMKTIALMGGSHDGEKISKYLQKNWVVNAFRERRALSLTLNDTKTAVNKLRQIVNVLVSIVIVIVCLLILGIATSKFLLFLSSQIVIVAFVFGNDFESYRTQEKLMKYVG</sequence>
<comment type="caution">
    <text evidence="4">The sequence shown here is derived from an EMBL/GenBank/DDBJ whole genome shotgun (WGS) entry which is preliminary data.</text>
</comment>
<comment type="subcellular location">
    <subcellularLocation>
        <location evidence="1">Membrane</location>
        <topology evidence="1">Multi-pass membrane protein</topology>
    </subcellularLocation>
</comment>
<feature type="transmembrane region" description="Helical" evidence="3">
    <location>
        <begin position="34"/>
        <end position="56"/>
    </location>
</feature>
<feature type="transmembrane region" description="Helical" evidence="3">
    <location>
        <begin position="144"/>
        <end position="164"/>
    </location>
</feature>
<evidence type="ECO:0000313" key="5">
    <source>
        <dbReference type="Proteomes" id="UP000823749"/>
    </source>
</evidence>
<feature type="transmembrane region" description="Helical" evidence="3">
    <location>
        <begin position="414"/>
        <end position="433"/>
    </location>
</feature>
<evidence type="ECO:0000313" key="4">
    <source>
        <dbReference type="EMBL" id="KAG5547600.1"/>
    </source>
</evidence>
<keyword evidence="3" id="KW-0472">Membrane</keyword>
<feature type="transmembrane region" description="Helical" evidence="3">
    <location>
        <begin position="439"/>
        <end position="457"/>
    </location>
</feature>
<keyword evidence="3" id="KW-1133">Transmembrane helix</keyword>
<organism evidence="4 5">
    <name type="scientific">Rhododendron griersonianum</name>
    <dbReference type="NCBI Taxonomy" id="479676"/>
    <lineage>
        <taxon>Eukaryota</taxon>
        <taxon>Viridiplantae</taxon>
        <taxon>Streptophyta</taxon>
        <taxon>Embryophyta</taxon>
        <taxon>Tracheophyta</taxon>
        <taxon>Spermatophyta</taxon>
        <taxon>Magnoliopsida</taxon>
        <taxon>eudicotyledons</taxon>
        <taxon>Gunneridae</taxon>
        <taxon>Pentapetalae</taxon>
        <taxon>asterids</taxon>
        <taxon>Ericales</taxon>
        <taxon>Ericaceae</taxon>
        <taxon>Ericoideae</taxon>
        <taxon>Rhodoreae</taxon>
        <taxon>Rhododendron</taxon>
    </lineage>
</organism>
<dbReference type="PANTHER" id="PTHR31618:SF16">
    <property type="entry name" value="MECHANOSENSITIVE ION CHANNEL PROTEIN"/>
    <property type="match status" value="1"/>
</dbReference>
<dbReference type="GO" id="GO:0008381">
    <property type="term" value="F:mechanosensitive monoatomic ion channel activity"/>
    <property type="evidence" value="ECO:0007669"/>
    <property type="project" value="TreeGrafter"/>
</dbReference>
<evidence type="ECO:0000256" key="2">
    <source>
        <dbReference type="ARBA" id="ARBA00008017"/>
    </source>
</evidence>
<accession>A0AAV6K556</accession>
<dbReference type="EMBL" id="JACTNZ010000005">
    <property type="protein sequence ID" value="KAG5547600.1"/>
    <property type="molecule type" value="Genomic_DNA"/>
</dbReference>
<evidence type="ECO:0008006" key="6">
    <source>
        <dbReference type="Google" id="ProtNLM"/>
    </source>
</evidence>
<protein>
    <recommendedName>
        <fullName evidence="6">Mechanosensitive ion channel protein</fullName>
    </recommendedName>
</protein>
<gene>
    <name evidence="4" type="ORF">RHGRI_013334</name>
</gene>
<evidence type="ECO:0000256" key="3">
    <source>
        <dbReference type="SAM" id="Phobius"/>
    </source>
</evidence>
<reference evidence="4" key="1">
    <citation type="submission" date="2020-08" db="EMBL/GenBank/DDBJ databases">
        <title>Plant Genome Project.</title>
        <authorList>
            <person name="Zhang R.-G."/>
        </authorList>
    </citation>
    <scope>NUCLEOTIDE SEQUENCE</scope>
    <source>
        <strain evidence="4">WSP0</strain>
        <tissue evidence="4">Leaf</tissue>
    </source>
</reference>
<name>A0AAV6K556_9ERIC</name>
<dbReference type="GO" id="GO:0005886">
    <property type="term" value="C:plasma membrane"/>
    <property type="evidence" value="ECO:0007669"/>
    <property type="project" value="TreeGrafter"/>
</dbReference>
<feature type="transmembrane region" description="Helical" evidence="3">
    <location>
        <begin position="115"/>
        <end position="132"/>
    </location>
</feature>
<proteinExistence type="inferred from homology"/>
<keyword evidence="3" id="KW-0812">Transmembrane</keyword>
<dbReference type="InterPro" id="IPR016688">
    <property type="entry name" value="MscS-like_plants/fungi"/>
</dbReference>
<evidence type="ECO:0000256" key="1">
    <source>
        <dbReference type="ARBA" id="ARBA00004141"/>
    </source>
</evidence>